<gene>
    <name evidence="3" type="ORF">BKD09_11145</name>
</gene>
<reference evidence="3 4" key="1">
    <citation type="submission" date="2016-11" db="EMBL/GenBank/DDBJ databases">
        <title>Complete Genome Sequence of Bradyrhizobium sp. strain J5, an isolated from soybean nodule in Hokkaido.</title>
        <authorList>
            <person name="Kanehara K."/>
        </authorList>
    </citation>
    <scope>NUCLEOTIDE SEQUENCE [LARGE SCALE GENOMIC DNA]</scope>
    <source>
        <strain evidence="3 4">J5</strain>
    </source>
</reference>
<protein>
    <submittedName>
        <fullName evidence="3">Uncharacterized protein</fullName>
    </submittedName>
</protein>
<evidence type="ECO:0000313" key="3">
    <source>
        <dbReference type="EMBL" id="APG08887.1"/>
    </source>
</evidence>
<name>A0A1L3F6H8_BRAJP</name>
<keyword evidence="2" id="KW-0472">Membrane</keyword>
<feature type="transmembrane region" description="Helical" evidence="2">
    <location>
        <begin position="39"/>
        <end position="63"/>
    </location>
</feature>
<dbReference type="Proteomes" id="UP000181962">
    <property type="component" value="Chromosome"/>
</dbReference>
<evidence type="ECO:0000256" key="1">
    <source>
        <dbReference type="SAM" id="MobiDB-lite"/>
    </source>
</evidence>
<sequence>MGVGSWVVIIVLLLFLLAAAVPIYRSWRLGNGAGLPLSAYIAMALGIVFSLGVGFGLMALLFYSSRKGYDEPPVLMDESERAESANPSTENAEQLTGHHESQ</sequence>
<evidence type="ECO:0000313" key="4">
    <source>
        <dbReference type="Proteomes" id="UP000181962"/>
    </source>
</evidence>
<accession>A0A1L3F6H8</accession>
<organism evidence="3 4">
    <name type="scientific">Bradyrhizobium japonicum</name>
    <dbReference type="NCBI Taxonomy" id="375"/>
    <lineage>
        <taxon>Bacteria</taxon>
        <taxon>Pseudomonadati</taxon>
        <taxon>Pseudomonadota</taxon>
        <taxon>Alphaproteobacteria</taxon>
        <taxon>Hyphomicrobiales</taxon>
        <taxon>Nitrobacteraceae</taxon>
        <taxon>Bradyrhizobium</taxon>
    </lineage>
</organism>
<proteinExistence type="predicted"/>
<dbReference type="EMBL" id="CP017637">
    <property type="protein sequence ID" value="APG08887.1"/>
    <property type="molecule type" value="Genomic_DNA"/>
</dbReference>
<keyword evidence="2" id="KW-1133">Transmembrane helix</keyword>
<dbReference type="AlphaFoldDB" id="A0A1L3F6H8"/>
<feature type="region of interest" description="Disordered" evidence="1">
    <location>
        <begin position="74"/>
        <end position="102"/>
    </location>
</feature>
<feature type="transmembrane region" description="Helical" evidence="2">
    <location>
        <begin position="6"/>
        <end position="27"/>
    </location>
</feature>
<evidence type="ECO:0000256" key="2">
    <source>
        <dbReference type="SAM" id="Phobius"/>
    </source>
</evidence>
<feature type="compositionally biased region" description="Polar residues" evidence="1">
    <location>
        <begin position="85"/>
        <end position="94"/>
    </location>
</feature>
<keyword evidence="2" id="KW-0812">Transmembrane</keyword>